<comment type="caution">
    <text evidence="1">The sequence shown here is derived from an EMBL/GenBank/DDBJ whole genome shotgun (WGS) entry which is preliminary data.</text>
</comment>
<name>A0ABP9QZ71_9RHOO</name>
<dbReference type="RefSeq" id="WP_345534028.1">
    <property type="nucleotide sequence ID" value="NZ_BAABLD010000015.1"/>
</dbReference>
<dbReference type="EMBL" id="BAABLD010000015">
    <property type="protein sequence ID" value="GAA5169569.1"/>
    <property type="molecule type" value="Genomic_DNA"/>
</dbReference>
<gene>
    <name evidence="1" type="ORF">GCM10025770_31170</name>
</gene>
<keyword evidence="2" id="KW-1185">Reference proteome</keyword>
<evidence type="ECO:0000313" key="2">
    <source>
        <dbReference type="Proteomes" id="UP001500547"/>
    </source>
</evidence>
<protein>
    <recommendedName>
        <fullName evidence="3">Transcription factor zinc-finger domain-containing protein</fullName>
    </recommendedName>
</protein>
<accession>A0ABP9QZ71</accession>
<organism evidence="1 2">
    <name type="scientific">Viridibacterium curvum</name>
    <dbReference type="NCBI Taxonomy" id="1101404"/>
    <lineage>
        <taxon>Bacteria</taxon>
        <taxon>Pseudomonadati</taxon>
        <taxon>Pseudomonadota</taxon>
        <taxon>Betaproteobacteria</taxon>
        <taxon>Rhodocyclales</taxon>
        <taxon>Rhodocyclaceae</taxon>
        <taxon>Viridibacterium</taxon>
    </lineage>
</organism>
<proteinExistence type="predicted"/>
<evidence type="ECO:0000313" key="1">
    <source>
        <dbReference type="EMBL" id="GAA5169569.1"/>
    </source>
</evidence>
<evidence type="ECO:0008006" key="3">
    <source>
        <dbReference type="Google" id="ProtNLM"/>
    </source>
</evidence>
<sequence>MGTRTFCNCQAQAELSRAELAPGLPVQQCEACGGVLLGMPDYRLWRERAVSTDVAGQDAFEVSDSAAARACPGCTRLMQRYRVGVTPDFRVDHCPSCQLVWLDKGEWQGLAQAGLATRLSEVVSVAWQRRVQSDELRARREAGLRSKHGDACIDELKRVREWLDAQPKREELIALLRAGW</sequence>
<dbReference type="Proteomes" id="UP001500547">
    <property type="component" value="Unassembled WGS sequence"/>
</dbReference>
<reference evidence="2" key="1">
    <citation type="journal article" date="2019" name="Int. J. Syst. Evol. Microbiol.">
        <title>The Global Catalogue of Microorganisms (GCM) 10K type strain sequencing project: providing services to taxonomists for standard genome sequencing and annotation.</title>
        <authorList>
            <consortium name="The Broad Institute Genomics Platform"/>
            <consortium name="The Broad Institute Genome Sequencing Center for Infectious Disease"/>
            <person name="Wu L."/>
            <person name="Ma J."/>
        </authorList>
    </citation>
    <scope>NUCLEOTIDE SEQUENCE [LARGE SCALE GENOMIC DNA]</scope>
    <source>
        <strain evidence="2">JCM 18715</strain>
    </source>
</reference>